<dbReference type="Gene3D" id="3.10.20.90">
    <property type="entry name" value="Phosphatidylinositol 3-kinase Catalytic Subunit, Chain A, domain 1"/>
    <property type="match status" value="1"/>
</dbReference>
<feature type="compositionally biased region" description="Acidic residues" evidence="7">
    <location>
        <begin position="1"/>
        <end position="12"/>
    </location>
</feature>
<dbReference type="PANTHER" id="PTHR45893">
    <property type="entry name" value="POLYCOMB GROUP RING FINGER PROTEIN"/>
    <property type="match status" value="1"/>
</dbReference>
<gene>
    <name evidence="9" type="ORF">ACA1_053360</name>
</gene>
<keyword evidence="2" id="KW-0479">Metal-binding</keyword>
<evidence type="ECO:0000256" key="5">
    <source>
        <dbReference type="ARBA" id="ARBA00023242"/>
    </source>
</evidence>
<dbReference type="InterPro" id="IPR013083">
    <property type="entry name" value="Znf_RING/FYVE/PHD"/>
</dbReference>
<dbReference type="PROSITE" id="PS00518">
    <property type="entry name" value="ZF_RING_1"/>
    <property type="match status" value="1"/>
</dbReference>
<dbReference type="InterPro" id="IPR017907">
    <property type="entry name" value="Znf_RING_CS"/>
</dbReference>
<dbReference type="FunFam" id="3.30.40.10:FF:000033">
    <property type="entry name" value="Polycomb group RING finger protein 3"/>
    <property type="match status" value="1"/>
</dbReference>
<evidence type="ECO:0000256" key="2">
    <source>
        <dbReference type="ARBA" id="ARBA00022723"/>
    </source>
</evidence>
<accession>L8H7D5</accession>
<dbReference type="SUPFAM" id="SSF57850">
    <property type="entry name" value="RING/U-box"/>
    <property type="match status" value="1"/>
</dbReference>
<dbReference type="SMART" id="SM00184">
    <property type="entry name" value="RING"/>
    <property type="match status" value="1"/>
</dbReference>
<dbReference type="VEuPathDB" id="AmoebaDB:ACA1_053360"/>
<dbReference type="Gene3D" id="3.30.40.10">
    <property type="entry name" value="Zinc/RING finger domain, C3HC4 (zinc finger)"/>
    <property type="match status" value="1"/>
</dbReference>
<dbReference type="Pfam" id="PF16207">
    <property type="entry name" value="RAWUL"/>
    <property type="match status" value="1"/>
</dbReference>
<dbReference type="InterPro" id="IPR051507">
    <property type="entry name" value="PcG_RING_finger"/>
</dbReference>
<sequence length="326" mass="37074">MEEDTDRLDSEDQGAAPGQKQGQGGEHNEDERRVMEEEEDCADKSADQPQDEAVDGAAAEDSVAGAEEEDGEEGEEEEDVEESEHRPPILDGRNIIFKTRLLSGFLVCQLCMGVLRDAHTIRECLHTFCKSCLYKYFQTTADCPLCGVDLRPNPFERIRFDRTVQTIVNKIFSDLIEKDIAKEAHFYRSRGMIQEAERVEGILLKTQESKAPRTAEVARPANKRLKRDPSKPIYKDEVAFELTLDEGEPGLQQLEKPVIRTSARVTVRHLKKFVGMKLAIPNLHDLEITYRGEVLGTEHSLEYILKTRGYEGGAIEFKYRKRKNIM</sequence>
<dbReference type="STRING" id="1257118.L8H7D5"/>
<evidence type="ECO:0000256" key="4">
    <source>
        <dbReference type="ARBA" id="ARBA00022833"/>
    </source>
</evidence>
<feature type="compositionally biased region" description="Basic and acidic residues" evidence="7">
    <location>
        <begin position="26"/>
        <end position="35"/>
    </location>
</feature>
<evidence type="ECO:0000313" key="9">
    <source>
        <dbReference type="EMBL" id="ELR20613.1"/>
    </source>
</evidence>
<dbReference type="PROSITE" id="PS50089">
    <property type="entry name" value="ZF_RING_2"/>
    <property type="match status" value="1"/>
</dbReference>
<dbReference type="GO" id="GO:0005634">
    <property type="term" value="C:nucleus"/>
    <property type="evidence" value="ECO:0007669"/>
    <property type="project" value="UniProtKB-SubCell"/>
</dbReference>
<dbReference type="InterPro" id="IPR001841">
    <property type="entry name" value="Znf_RING"/>
</dbReference>
<evidence type="ECO:0000256" key="7">
    <source>
        <dbReference type="SAM" id="MobiDB-lite"/>
    </source>
</evidence>
<keyword evidence="5" id="KW-0539">Nucleus</keyword>
<keyword evidence="4" id="KW-0862">Zinc</keyword>
<dbReference type="RefSeq" id="XP_004344016.1">
    <property type="nucleotide sequence ID" value="XM_004343966.1"/>
</dbReference>
<feature type="domain" description="RING-type" evidence="8">
    <location>
        <begin position="108"/>
        <end position="146"/>
    </location>
</feature>
<reference evidence="9 10" key="1">
    <citation type="journal article" date="2013" name="Genome Biol.">
        <title>Genome of Acanthamoeba castellanii highlights extensive lateral gene transfer and early evolution of tyrosine kinase signaling.</title>
        <authorList>
            <person name="Clarke M."/>
            <person name="Lohan A.J."/>
            <person name="Liu B."/>
            <person name="Lagkouvardos I."/>
            <person name="Roy S."/>
            <person name="Zafar N."/>
            <person name="Bertelli C."/>
            <person name="Schilde C."/>
            <person name="Kianianmomeni A."/>
            <person name="Burglin T.R."/>
            <person name="Frech C."/>
            <person name="Turcotte B."/>
            <person name="Kopec K.O."/>
            <person name="Synnott J.M."/>
            <person name="Choo C."/>
            <person name="Paponov I."/>
            <person name="Finkler A."/>
            <person name="Soon Heng Tan C."/>
            <person name="Hutchins A.P."/>
            <person name="Weinmeier T."/>
            <person name="Rattei T."/>
            <person name="Chu J.S."/>
            <person name="Gimenez G."/>
            <person name="Irimia M."/>
            <person name="Rigden D.J."/>
            <person name="Fitzpatrick D.A."/>
            <person name="Lorenzo-Morales J."/>
            <person name="Bateman A."/>
            <person name="Chiu C.H."/>
            <person name="Tang P."/>
            <person name="Hegemann P."/>
            <person name="Fromm H."/>
            <person name="Raoult D."/>
            <person name="Greub G."/>
            <person name="Miranda-Saavedra D."/>
            <person name="Chen N."/>
            <person name="Nash P."/>
            <person name="Ginger M.L."/>
            <person name="Horn M."/>
            <person name="Schaap P."/>
            <person name="Caler L."/>
            <person name="Loftus B."/>
        </authorList>
    </citation>
    <scope>NUCLEOTIDE SEQUENCE [LARGE SCALE GENOMIC DNA]</scope>
    <source>
        <strain evidence="9 10">Neff</strain>
    </source>
</reference>
<dbReference type="AlphaFoldDB" id="L8H7D5"/>
<name>L8H7D5_ACACF</name>
<protein>
    <submittedName>
        <fullName evidence="9">Zinc finger, domain containing protein</fullName>
    </submittedName>
</protein>
<dbReference type="GeneID" id="14921480"/>
<evidence type="ECO:0000256" key="6">
    <source>
        <dbReference type="PROSITE-ProRule" id="PRU00175"/>
    </source>
</evidence>
<evidence type="ECO:0000256" key="1">
    <source>
        <dbReference type="ARBA" id="ARBA00004123"/>
    </source>
</evidence>
<dbReference type="EMBL" id="KB007909">
    <property type="protein sequence ID" value="ELR20613.1"/>
    <property type="molecule type" value="Genomic_DNA"/>
</dbReference>
<proteinExistence type="predicted"/>
<keyword evidence="3 6" id="KW-0863">Zinc-finger</keyword>
<comment type="subcellular location">
    <subcellularLocation>
        <location evidence="1">Nucleus</location>
    </subcellularLocation>
</comment>
<dbReference type="OMA" id="EHITCEI"/>
<dbReference type="GO" id="GO:0008270">
    <property type="term" value="F:zinc ion binding"/>
    <property type="evidence" value="ECO:0007669"/>
    <property type="project" value="UniProtKB-KW"/>
</dbReference>
<keyword evidence="10" id="KW-1185">Reference proteome</keyword>
<feature type="compositionally biased region" description="Low complexity" evidence="7">
    <location>
        <begin position="55"/>
        <end position="65"/>
    </location>
</feature>
<dbReference type="InterPro" id="IPR032443">
    <property type="entry name" value="RAWUL"/>
</dbReference>
<feature type="compositionally biased region" description="Acidic residues" evidence="7">
    <location>
        <begin position="66"/>
        <end position="82"/>
    </location>
</feature>
<dbReference type="KEGG" id="acan:ACA1_053360"/>
<dbReference type="OrthoDB" id="1305878at2759"/>
<feature type="region of interest" description="Disordered" evidence="7">
    <location>
        <begin position="1"/>
        <end position="87"/>
    </location>
</feature>
<evidence type="ECO:0000313" key="10">
    <source>
        <dbReference type="Proteomes" id="UP000011083"/>
    </source>
</evidence>
<evidence type="ECO:0000256" key="3">
    <source>
        <dbReference type="ARBA" id="ARBA00022771"/>
    </source>
</evidence>
<evidence type="ECO:0000259" key="8">
    <source>
        <dbReference type="PROSITE" id="PS50089"/>
    </source>
</evidence>
<dbReference type="CDD" id="cd16102">
    <property type="entry name" value="RAWUL_PCGF_like"/>
    <property type="match status" value="1"/>
</dbReference>
<organism evidence="9 10">
    <name type="scientific">Acanthamoeba castellanii (strain ATCC 30010 / Neff)</name>
    <dbReference type="NCBI Taxonomy" id="1257118"/>
    <lineage>
        <taxon>Eukaryota</taxon>
        <taxon>Amoebozoa</taxon>
        <taxon>Discosea</taxon>
        <taxon>Longamoebia</taxon>
        <taxon>Centramoebida</taxon>
        <taxon>Acanthamoebidae</taxon>
        <taxon>Acanthamoeba</taxon>
    </lineage>
</organism>
<dbReference type="Pfam" id="PF13923">
    <property type="entry name" value="zf-C3HC4_2"/>
    <property type="match status" value="1"/>
</dbReference>
<dbReference type="Proteomes" id="UP000011083">
    <property type="component" value="Unassembled WGS sequence"/>
</dbReference>